<name>A0AA88RQP3_9ASTE</name>
<keyword evidence="2" id="KW-0804">Transcription</keyword>
<feature type="region of interest" description="SAW" evidence="3">
    <location>
        <begin position="114"/>
        <end position="192"/>
    </location>
</feature>
<dbReference type="InterPro" id="IPR005202">
    <property type="entry name" value="TF_GRAS"/>
</dbReference>
<gene>
    <name evidence="4" type="ORF">RJ640_014701</name>
</gene>
<sequence length="232" mass="26355">MVSDMQDLSEHLFEVEADEAVGVYCSLSLMNFIARPSHLEALMGVIKTICPIVMVVTEVEANTNSPAFMDRFVQLLLHNSAYFDSFEASMNRCNPNRMKLEADYFRGGIQNVLTFEAEERTIVNMTIDGWRNTLKRYGLVETELSMSSRYQADLVVKKFNCGSSCTLGMDGCKFIRTSKWKSNPVMALVTDIYLRKQGVRDFVLLVAEFLRRPLPRIHPLDCGRSALCILKN</sequence>
<evidence type="ECO:0000256" key="1">
    <source>
        <dbReference type="ARBA" id="ARBA00023015"/>
    </source>
</evidence>
<comment type="caution">
    <text evidence="4">The sequence shown here is derived from an EMBL/GenBank/DDBJ whole genome shotgun (WGS) entry which is preliminary data.</text>
</comment>
<evidence type="ECO:0000313" key="4">
    <source>
        <dbReference type="EMBL" id="KAK2990249.1"/>
    </source>
</evidence>
<accession>A0AA88RQP3</accession>
<dbReference type="Proteomes" id="UP001187471">
    <property type="component" value="Unassembled WGS sequence"/>
</dbReference>
<comment type="caution">
    <text evidence="3">Lacks conserved residue(s) required for the propagation of feature annotation.</text>
</comment>
<dbReference type="PROSITE" id="PS50985">
    <property type="entry name" value="GRAS"/>
    <property type="match status" value="1"/>
</dbReference>
<evidence type="ECO:0000256" key="3">
    <source>
        <dbReference type="PROSITE-ProRule" id="PRU01191"/>
    </source>
</evidence>
<keyword evidence="5" id="KW-1185">Reference proteome</keyword>
<protein>
    <recommendedName>
        <fullName evidence="6">DELLA protein</fullName>
    </recommendedName>
</protein>
<reference evidence="4" key="1">
    <citation type="submission" date="2022-12" db="EMBL/GenBank/DDBJ databases">
        <title>Draft genome assemblies for two species of Escallonia (Escalloniales).</title>
        <authorList>
            <person name="Chanderbali A."/>
            <person name="Dervinis C."/>
            <person name="Anghel I."/>
            <person name="Soltis D."/>
            <person name="Soltis P."/>
            <person name="Zapata F."/>
        </authorList>
    </citation>
    <scope>NUCLEOTIDE SEQUENCE</scope>
    <source>
        <strain evidence="4">UCBG92.1500</strain>
        <tissue evidence="4">Leaf</tissue>
    </source>
</reference>
<dbReference type="AlphaFoldDB" id="A0AA88RQP3"/>
<proteinExistence type="inferred from homology"/>
<dbReference type="PANTHER" id="PTHR31636">
    <property type="entry name" value="OSJNBA0084A10.13 PROTEIN-RELATED"/>
    <property type="match status" value="1"/>
</dbReference>
<evidence type="ECO:0000313" key="5">
    <source>
        <dbReference type="Proteomes" id="UP001187471"/>
    </source>
</evidence>
<organism evidence="4 5">
    <name type="scientific">Escallonia rubra</name>
    <dbReference type="NCBI Taxonomy" id="112253"/>
    <lineage>
        <taxon>Eukaryota</taxon>
        <taxon>Viridiplantae</taxon>
        <taxon>Streptophyta</taxon>
        <taxon>Embryophyta</taxon>
        <taxon>Tracheophyta</taxon>
        <taxon>Spermatophyta</taxon>
        <taxon>Magnoliopsida</taxon>
        <taxon>eudicotyledons</taxon>
        <taxon>Gunneridae</taxon>
        <taxon>Pentapetalae</taxon>
        <taxon>asterids</taxon>
        <taxon>campanulids</taxon>
        <taxon>Escalloniales</taxon>
        <taxon>Escalloniaceae</taxon>
        <taxon>Escallonia</taxon>
    </lineage>
</organism>
<evidence type="ECO:0000256" key="2">
    <source>
        <dbReference type="ARBA" id="ARBA00023163"/>
    </source>
</evidence>
<keyword evidence="1" id="KW-0805">Transcription regulation</keyword>
<dbReference type="EMBL" id="JAVXUO010000661">
    <property type="protein sequence ID" value="KAK2990249.1"/>
    <property type="molecule type" value="Genomic_DNA"/>
</dbReference>
<dbReference type="Pfam" id="PF03514">
    <property type="entry name" value="GRAS"/>
    <property type="match status" value="1"/>
</dbReference>
<evidence type="ECO:0008006" key="6">
    <source>
        <dbReference type="Google" id="ProtNLM"/>
    </source>
</evidence>
<comment type="similarity">
    <text evidence="3">Belongs to the GRAS family.</text>
</comment>